<evidence type="ECO:0000259" key="8">
    <source>
        <dbReference type="PROSITE" id="PS51736"/>
    </source>
</evidence>
<dbReference type="Gene3D" id="3.40.50.1390">
    <property type="entry name" value="Resolvase, N-terminal catalytic domain"/>
    <property type="match status" value="1"/>
</dbReference>
<protein>
    <submittedName>
        <fullName evidence="9">Resolvase</fullName>
    </submittedName>
</protein>
<feature type="domain" description="Resolvase/invertase-type recombinase catalytic" evidence="8">
    <location>
        <begin position="19"/>
        <end position="153"/>
    </location>
</feature>
<keyword evidence="9" id="KW-0614">Plasmid</keyword>
<comment type="similarity">
    <text evidence="1">Belongs to the site-specific recombinase resolvase family.</text>
</comment>
<dbReference type="InterPro" id="IPR006120">
    <property type="entry name" value="Resolvase_HTH_dom"/>
</dbReference>
<evidence type="ECO:0000256" key="1">
    <source>
        <dbReference type="ARBA" id="ARBA00009913"/>
    </source>
</evidence>
<feature type="active site" description="O-(5'-phospho-DNA)-serine intermediate" evidence="5 6">
    <location>
        <position position="27"/>
    </location>
</feature>
<dbReference type="InterPro" id="IPR050639">
    <property type="entry name" value="SSR_resolvase"/>
</dbReference>
<gene>
    <name evidence="9" type="primary">resA</name>
</gene>
<feature type="region of interest" description="Disordered" evidence="7">
    <location>
        <begin position="143"/>
        <end position="164"/>
    </location>
</feature>
<dbReference type="AlphaFoldDB" id="Q8VNK7"/>
<dbReference type="PROSITE" id="PS00398">
    <property type="entry name" value="RECOMBINASES_2"/>
    <property type="match status" value="1"/>
</dbReference>
<dbReference type="Pfam" id="PF00239">
    <property type="entry name" value="Resolvase"/>
    <property type="match status" value="1"/>
</dbReference>
<keyword evidence="2" id="KW-0229">DNA integration</keyword>
<dbReference type="PANTHER" id="PTHR30461:SF26">
    <property type="entry name" value="RESOLVASE HOMOLOG YNEB"/>
    <property type="match status" value="1"/>
</dbReference>
<dbReference type="GO" id="GO:0003677">
    <property type="term" value="F:DNA binding"/>
    <property type="evidence" value="ECO:0007669"/>
    <property type="project" value="UniProtKB-KW"/>
</dbReference>
<evidence type="ECO:0000256" key="5">
    <source>
        <dbReference type="PIRSR" id="PIRSR606118-50"/>
    </source>
</evidence>
<evidence type="ECO:0000256" key="4">
    <source>
        <dbReference type="ARBA" id="ARBA00023172"/>
    </source>
</evidence>
<dbReference type="EMBL" id="AJ428837">
    <property type="protein sequence ID" value="CAD21833.1"/>
    <property type="molecule type" value="Genomic_DNA"/>
</dbReference>
<dbReference type="InterPro" id="IPR036162">
    <property type="entry name" value="Resolvase-like_N_sf"/>
</dbReference>
<evidence type="ECO:0000256" key="2">
    <source>
        <dbReference type="ARBA" id="ARBA00022908"/>
    </source>
</evidence>
<dbReference type="InterPro" id="IPR006119">
    <property type="entry name" value="Resolv_N"/>
</dbReference>
<keyword evidence="3" id="KW-0238">DNA-binding</keyword>
<dbReference type="SMART" id="SM00857">
    <property type="entry name" value="Resolvase"/>
    <property type="match status" value="1"/>
</dbReference>
<dbReference type="Gene3D" id="1.10.10.60">
    <property type="entry name" value="Homeodomain-like"/>
    <property type="match status" value="1"/>
</dbReference>
<dbReference type="Pfam" id="PF02796">
    <property type="entry name" value="HTH_7"/>
    <property type="match status" value="1"/>
</dbReference>
<sequence length="200" mass="22426">MICPRGFLTHKGAFIMAGQIVSYVRVSSVDQNTDRQTFDGVKVDKTFTDKCSGCTRNRPALNDMLGYVREGDTIICHSIDRLARNLADLLDLVQTLTGRGVCVRFMKEGLTFTGDESPMQTMILQVMGSFAQMERALIRERQREGQEQARAAGRNPGRKPKLSPEQIAELKTRVSANEPKAQIARDLGISRETLYSYLKH</sequence>
<dbReference type="CDD" id="cd03768">
    <property type="entry name" value="SR_ResInv"/>
    <property type="match status" value="1"/>
</dbReference>
<dbReference type="InterPro" id="IPR009057">
    <property type="entry name" value="Homeodomain-like_sf"/>
</dbReference>
<proteinExistence type="inferred from homology"/>
<dbReference type="SUPFAM" id="SSF46689">
    <property type="entry name" value="Homeodomain-like"/>
    <property type="match status" value="1"/>
</dbReference>
<evidence type="ECO:0000256" key="3">
    <source>
        <dbReference type="ARBA" id="ARBA00023125"/>
    </source>
</evidence>
<dbReference type="SUPFAM" id="SSF53041">
    <property type="entry name" value="Resolvase-like"/>
    <property type="match status" value="1"/>
</dbReference>
<dbReference type="CDD" id="cd00569">
    <property type="entry name" value="HTH_Hin_like"/>
    <property type="match status" value="1"/>
</dbReference>
<dbReference type="PROSITE" id="PS00397">
    <property type="entry name" value="RECOMBINASES_1"/>
    <property type="match status" value="1"/>
</dbReference>
<dbReference type="PANTHER" id="PTHR30461">
    <property type="entry name" value="DNA-INVERTASE FROM LAMBDOID PROPHAGE"/>
    <property type="match status" value="1"/>
</dbReference>
<evidence type="ECO:0000313" key="9">
    <source>
        <dbReference type="EMBL" id="CAD21833.1"/>
    </source>
</evidence>
<dbReference type="GO" id="GO:0015074">
    <property type="term" value="P:DNA integration"/>
    <property type="evidence" value="ECO:0007669"/>
    <property type="project" value="UniProtKB-KW"/>
</dbReference>
<name>Q8VNK7_GLUOY</name>
<dbReference type="GO" id="GO:0000150">
    <property type="term" value="F:DNA strand exchange activity"/>
    <property type="evidence" value="ECO:0007669"/>
    <property type="project" value="InterPro"/>
</dbReference>
<dbReference type="InterPro" id="IPR006118">
    <property type="entry name" value="Recombinase_CS"/>
</dbReference>
<reference evidence="9" key="1">
    <citation type="submission" date="2002-01" db="EMBL/GenBank/DDBJ databases">
        <title>Characterization of plasmid pGO128 from Gluconobacter oxydans.</title>
        <authorList>
            <person name="Sievers M."/>
        </authorList>
    </citation>
    <scope>NUCLEOTIDE SEQUENCE [LARGE SCALE GENOMIC DNA]</scope>
    <source>
        <strain evidence="9">DSM 3504</strain>
        <plasmid evidence="9">pGO128</plasmid>
    </source>
</reference>
<dbReference type="PROSITE" id="PS51736">
    <property type="entry name" value="RECOMBINASES_3"/>
    <property type="match status" value="1"/>
</dbReference>
<geneLocation type="plasmid" evidence="9">
    <name>pGO128</name>
</geneLocation>
<evidence type="ECO:0000256" key="6">
    <source>
        <dbReference type="PROSITE-ProRule" id="PRU10137"/>
    </source>
</evidence>
<evidence type="ECO:0000256" key="7">
    <source>
        <dbReference type="SAM" id="MobiDB-lite"/>
    </source>
</evidence>
<keyword evidence="4" id="KW-0233">DNA recombination</keyword>
<accession>Q8VNK7</accession>
<organism evidence="9">
    <name type="scientific">Gluconobacter oxydans DSM 3504</name>
    <dbReference type="NCBI Taxonomy" id="1288313"/>
    <lineage>
        <taxon>Bacteria</taxon>
        <taxon>Pseudomonadati</taxon>
        <taxon>Pseudomonadota</taxon>
        <taxon>Alphaproteobacteria</taxon>
        <taxon>Acetobacterales</taxon>
        <taxon>Acetobacteraceae</taxon>
        <taxon>Gluconobacter</taxon>
    </lineage>
</organism>